<organism evidence="6 7">
    <name type="scientific">Ophiocordyceps australis</name>
    <dbReference type="NCBI Taxonomy" id="1399860"/>
    <lineage>
        <taxon>Eukaryota</taxon>
        <taxon>Fungi</taxon>
        <taxon>Dikarya</taxon>
        <taxon>Ascomycota</taxon>
        <taxon>Pezizomycotina</taxon>
        <taxon>Sordariomycetes</taxon>
        <taxon>Hypocreomycetidae</taxon>
        <taxon>Hypocreales</taxon>
        <taxon>Ophiocordycipitaceae</taxon>
        <taxon>Ophiocordyceps</taxon>
    </lineage>
</organism>
<feature type="domain" description="AMP-dependent synthetase/ligase" evidence="5">
    <location>
        <begin position="67"/>
        <end position="216"/>
    </location>
</feature>
<keyword evidence="7" id="KW-1185">Reference proteome</keyword>
<evidence type="ECO:0000256" key="2">
    <source>
        <dbReference type="ARBA" id="ARBA00022598"/>
    </source>
</evidence>
<protein>
    <recommendedName>
        <fullName evidence="5">AMP-dependent synthetase/ligase domain-containing protein</fullName>
    </recommendedName>
</protein>
<dbReference type="OrthoDB" id="10253869at2759"/>
<dbReference type="EMBL" id="NJET01000230">
    <property type="protein sequence ID" value="PHH59191.1"/>
    <property type="molecule type" value="Genomic_DNA"/>
</dbReference>
<dbReference type="GO" id="GO:0005524">
    <property type="term" value="F:ATP binding"/>
    <property type="evidence" value="ECO:0007669"/>
    <property type="project" value="UniProtKB-KW"/>
</dbReference>
<evidence type="ECO:0000313" key="7">
    <source>
        <dbReference type="Proteomes" id="UP000226192"/>
    </source>
</evidence>
<dbReference type="GO" id="GO:0044539">
    <property type="term" value="P:long-chain fatty acid import into cell"/>
    <property type="evidence" value="ECO:0007669"/>
    <property type="project" value="TreeGrafter"/>
</dbReference>
<keyword evidence="3" id="KW-0547">Nucleotide-binding</keyword>
<dbReference type="PANTHER" id="PTHR43107:SF15">
    <property type="entry name" value="FATTY ACID TRANSPORT PROTEIN 3, ISOFORM A"/>
    <property type="match status" value="1"/>
</dbReference>
<dbReference type="GO" id="GO:0009898">
    <property type="term" value="C:cytoplasmic side of plasma membrane"/>
    <property type="evidence" value="ECO:0007669"/>
    <property type="project" value="TreeGrafter"/>
</dbReference>
<dbReference type="GO" id="GO:0005811">
    <property type="term" value="C:lipid droplet"/>
    <property type="evidence" value="ECO:0007669"/>
    <property type="project" value="TreeGrafter"/>
</dbReference>
<evidence type="ECO:0000256" key="3">
    <source>
        <dbReference type="ARBA" id="ARBA00022741"/>
    </source>
</evidence>
<dbReference type="Gene3D" id="3.40.50.12780">
    <property type="entry name" value="N-terminal domain of ligase-like"/>
    <property type="match status" value="2"/>
</dbReference>
<reference evidence="6 7" key="1">
    <citation type="submission" date="2017-06" db="EMBL/GenBank/DDBJ databases">
        <title>Ant-infecting Ophiocordyceps genomes reveal a high diversity of potential behavioral manipulation genes and a possible major role for enterotoxins.</title>
        <authorList>
            <person name="De Bekker C."/>
            <person name="Evans H.C."/>
            <person name="Brachmann A."/>
            <person name="Hughes D.P."/>
        </authorList>
    </citation>
    <scope>NUCLEOTIDE SEQUENCE [LARGE SCALE GENOMIC DNA]</scope>
    <source>
        <strain evidence="6 7">Map64</strain>
    </source>
</reference>
<dbReference type="PANTHER" id="PTHR43107">
    <property type="entry name" value="LONG-CHAIN FATTY ACID TRANSPORT PROTEIN"/>
    <property type="match status" value="1"/>
</dbReference>
<keyword evidence="2" id="KW-0436">Ligase</keyword>
<accession>A0A2C5XX48</accession>
<dbReference type="GO" id="GO:0004467">
    <property type="term" value="F:long-chain fatty acid-CoA ligase activity"/>
    <property type="evidence" value="ECO:0007669"/>
    <property type="project" value="TreeGrafter"/>
</dbReference>
<dbReference type="AlphaFoldDB" id="A0A2C5XX48"/>
<proteinExistence type="inferred from homology"/>
<dbReference type="Pfam" id="PF00501">
    <property type="entry name" value="AMP-binding"/>
    <property type="match status" value="2"/>
</dbReference>
<dbReference type="GO" id="GO:0005777">
    <property type="term" value="C:peroxisome"/>
    <property type="evidence" value="ECO:0007669"/>
    <property type="project" value="TreeGrafter"/>
</dbReference>
<gene>
    <name evidence="6" type="ORF">CDD81_3659</name>
</gene>
<evidence type="ECO:0000256" key="1">
    <source>
        <dbReference type="ARBA" id="ARBA00006432"/>
    </source>
</evidence>
<name>A0A2C5XX48_9HYPO</name>
<feature type="domain" description="AMP-dependent synthetase/ligase" evidence="5">
    <location>
        <begin position="225"/>
        <end position="375"/>
    </location>
</feature>
<sequence>MSDMPLVLAAPAAAAGLAYVNARTSFWYDRQLLSCAAKSLLRVFIRQRRDRLSLFYVLEDHARHPATRNKDLLIFEGRHLTYSQIYDRVLRMGTWLRNKHGVKPGEIIAMDMTNSDSFIVVWWALWSIGARPAFINYNLTGKPLAHSLRSATTRLCVVDATIDIGDDVRGELAGSIEFVVLTAELEAEALGTPPQRAPDADRHQETLSDMAMLIYTTQALGRRFSTKLFWPEVRASGATSIQYVGETLRYLLAAAPQTDPVTGENLDRKHRVKLAFGNGLRPDIWNEFKERFGIETIAEFYGATEAPFALWNVSRNDLTAGAIGRNGWLYNKLQGLQVALVDVDWTTDLPRRDAHSGFCLRVRPGEPGEMLCRLPADDLERRFQGYYGNPGATSAKILRSVFSKDDAWFRTGDANVYGVELPHHDGRAGCVAICFAPDACSPSSSDPSDPSAPPIPLPETLRSLAAHVRANLPRYAQPQFLRVMPQMGDAAQTTGTNKQQKQHLRAAGVRPDSGVPGSLYWLQGDSYVPFAEDDWRALQAGRVKL</sequence>
<dbReference type="InterPro" id="IPR042099">
    <property type="entry name" value="ANL_N_sf"/>
</dbReference>
<dbReference type="Proteomes" id="UP000226192">
    <property type="component" value="Unassembled WGS sequence"/>
</dbReference>
<evidence type="ECO:0000259" key="5">
    <source>
        <dbReference type="Pfam" id="PF00501"/>
    </source>
</evidence>
<dbReference type="GO" id="GO:0005324">
    <property type="term" value="F:long-chain fatty acid transmembrane transporter activity"/>
    <property type="evidence" value="ECO:0007669"/>
    <property type="project" value="TreeGrafter"/>
</dbReference>
<dbReference type="STRING" id="1399860.A0A2C5XX48"/>
<comment type="similarity">
    <text evidence="1">Belongs to the ATP-dependent AMP-binding enzyme family.</text>
</comment>
<dbReference type="SUPFAM" id="SSF56801">
    <property type="entry name" value="Acetyl-CoA synthetase-like"/>
    <property type="match status" value="1"/>
</dbReference>
<dbReference type="InterPro" id="IPR000873">
    <property type="entry name" value="AMP-dep_synth/lig_dom"/>
</dbReference>
<keyword evidence="4" id="KW-0067">ATP-binding</keyword>
<comment type="caution">
    <text evidence="6">The sequence shown here is derived from an EMBL/GenBank/DDBJ whole genome shotgun (WGS) entry which is preliminary data.</text>
</comment>
<evidence type="ECO:0000256" key="4">
    <source>
        <dbReference type="ARBA" id="ARBA00022840"/>
    </source>
</evidence>
<evidence type="ECO:0000313" key="6">
    <source>
        <dbReference type="EMBL" id="PHH59191.1"/>
    </source>
</evidence>